<dbReference type="CDD" id="cd06170">
    <property type="entry name" value="LuxR_C_like"/>
    <property type="match status" value="1"/>
</dbReference>
<evidence type="ECO:0000256" key="1">
    <source>
        <dbReference type="ARBA" id="ARBA00022553"/>
    </source>
</evidence>
<dbReference type="CDD" id="cd17535">
    <property type="entry name" value="REC_NarL-like"/>
    <property type="match status" value="1"/>
</dbReference>
<dbReference type="SMART" id="SM00421">
    <property type="entry name" value="HTH_LUXR"/>
    <property type="match status" value="1"/>
</dbReference>
<evidence type="ECO:0000313" key="6">
    <source>
        <dbReference type="EMBL" id="NNV57510.1"/>
    </source>
</evidence>
<organism evidence="6 7">
    <name type="scientific">Limnovirga soli</name>
    <dbReference type="NCBI Taxonomy" id="2656915"/>
    <lineage>
        <taxon>Bacteria</taxon>
        <taxon>Pseudomonadati</taxon>
        <taxon>Bacteroidota</taxon>
        <taxon>Chitinophagia</taxon>
        <taxon>Chitinophagales</taxon>
        <taxon>Chitinophagaceae</taxon>
        <taxon>Limnovirga</taxon>
    </lineage>
</organism>
<dbReference type="PROSITE" id="PS50043">
    <property type="entry name" value="HTH_LUXR_2"/>
    <property type="match status" value="1"/>
</dbReference>
<evidence type="ECO:0000256" key="3">
    <source>
        <dbReference type="PROSITE-ProRule" id="PRU00169"/>
    </source>
</evidence>
<dbReference type="Gene3D" id="3.40.50.2300">
    <property type="match status" value="1"/>
</dbReference>
<evidence type="ECO:0000313" key="7">
    <source>
        <dbReference type="Proteomes" id="UP000598971"/>
    </source>
</evidence>
<dbReference type="InterPro" id="IPR016032">
    <property type="entry name" value="Sig_transdc_resp-reg_C-effctor"/>
</dbReference>
<dbReference type="PROSITE" id="PS50110">
    <property type="entry name" value="RESPONSE_REGULATORY"/>
    <property type="match status" value="1"/>
</dbReference>
<protein>
    <submittedName>
        <fullName evidence="6">Response regulator</fullName>
    </submittedName>
</protein>
<dbReference type="Proteomes" id="UP000598971">
    <property type="component" value="Unassembled WGS sequence"/>
</dbReference>
<dbReference type="InterPro" id="IPR011006">
    <property type="entry name" value="CheY-like_superfamily"/>
</dbReference>
<feature type="domain" description="HTH luxR-type" evidence="4">
    <location>
        <begin position="141"/>
        <end position="206"/>
    </location>
</feature>
<proteinExistence type="predicted"/>
<reference evidence="6" key="1">
    <citation type="submission" date="2019-10" db="EMBL/GenBank/DDBJ databases">
        <title>Draft genome sequence of Panacibacter sp. KCS-6.</title>
        <authorList>
            <person name="Yim K.J."/>
        </authorList>
    </citation>
    <scope>NUCLEOTIDE SEQUENCE</scope>
    <source>
        <strain evidence="6">KCS-6</strain>
    </source>
</reference>
<dbReference type="Pfam" id="PF00196">
    <property type="entry name" value="GerE"/>
    <property type="match status" value="1"/>
</dbReference>
<dbReference type="AlphaFoldDB" id="A0A8J8FGA2"/>
<feature type="domain" description="Response regulatory" evidence="5">
    <location>
        <begin position="3"/>
        <end position="119"/>
    </location>
</feature>
<keyword evidence="2" id="KW-0238">DNA-binding</keyword>
<dbReference type="PANTHER" id="PTHR43214">
    <property type="entry name" value="TWO-COMPONENT RESPONSE REGULATOR"/>
    <property type="match status" value="1"/>
</dbReference>
<dbReference type="RefSeq" id="WP_171609454.1">
    <property type="nucleotide sequence ID" value="NZ_WHPF01000015.1"/>
</dbReference>
<dbReference type="SUPFAM" id="SSF52172">
    <property type="entry name" value="CheY-like"/>
    <property type="match status" value="1"/>
</dbReference>
<dbReference type="SUPFAM" id="SSF46894">
    <property type="entry name" value="C-terminal effector domain of the bipartite response regulators"/>
    <property type="match status" value="1"/>
</dbReference>
<name>A0A8J8FGA2_9BACT</name>
<keyword evidence="1 3" id="KW-0597">Phosphoprotein</keyword>
<evidence type="ECO:0000259" key="5">
    <source>
        <dbReference type="PROSITE" id="PS50110"/>
    </source>
</evidence>
<dbReference type="SMART" id="SM00448">
    <property type="entry name" value="REC"/>
    <property type="match status" value="1"/>
</dbReference>
<comment type="caution">
    <text evidence="6">The sequence shown here is derived from an EMBL/GenBank/DDBJ whole genome shotgun (WGS) entry which is preliminary data.</text>
</comment>
<evidence type="ECO:0000259" key="4">
    <source>
        <dbReference type="PROSITE" id="PS50043"/>
    </source>
</evidence>
<sequence>MVRVSVYDDNKARRESLEAFLQLSPGLFFAGGFENCTHILTNIQSAEPDLILMDIEMPETDGISGVLQVKKNYPHIKIIMQTAFDDDDKVFAAIQAGAEGYILKNASIVQLSQSIDEVMNGGASMSPSIALKVMRYFSTQAQPNNYHLTLKETEVLKHLSKGLSYKMIADQMGISYFTVNNHVKKIYEKLQVHSLGEAVAMAHKNKLV</sequence>
<dbReference type="GO" id="GO:0003677">
    <property type="term" value="F:DNA binding"/>
    <property type="evidence" value="ECO:0007669"/>
    <property type="project" value="UniProtKB-KW"/>
</dbReference>
<accession>A0A8J8FGA2</accession>
<dbReference type="InterPro" id="IPR039420">
    <property type="entry name" value="WalR-like"/>
</dbReference>
<keyword evidence="7" id="KW-1185">Reference proteome</keyword>
<dbReference type="EMBL" id="WHPF01000015">
    <property type="protein sequence ID" value="NNV57510.1"/>
    <property type="molecule type" value="Genomic_DNA"/>
</dbReference>
<dbReference type="InterPro" id="IPR001789">
    <property type="entry name" value="Sig_transdc_resp-reg_receiver"/>
</dbReference>
<dbReference type="PANTHER" id="PTHR43214:SF37">
    <property type="entry name" value="TRANSCRIPTIONAL REGULATORY PROTEIN YDFI"/>
    <property type="match status" value="1"/>
</dbReference>
<gene>
    <name evidence="6" type="ORF">GD597_18700</name>
</gene>
<dbReference type="InterPro" id="IPR000792">
    <property type="entry name" value="Tscrpt_reg_LuxR_C"/>
</dbReference>
<feature type="modified residue" description="4-aspartylphosphate" evidence="3">
    <location>
        <position position="54"/>
    </location>
</feature>
<dbReference type="PRINTS" id="PR00038">
    <property type="entry name" value="HTHLUXR"/>
</dbReference>
<dbReference type="Pfam" id="PF00072">
    <property type="entry name" value="Response_reg"/>
    <property type="match status" value="1"/>
</dbReference>
<dbReference type="GO" id="GO:0006355">
    <property type="term" value="P:regulation of DNA-templated transcription"/>
    <property type="evidence" value="ECO:0007669"/>
    <property type="project" value="InterPro"/>
</dbReference>
<dbReference type="InterPro" id="IPR058245">
    <property type="entry name" value="NreC/VraR/RcsB-like_REC"/>
</dbReference>
<evidence type="ECO:0000256" key="2">
    <source>
        <dbReference type="ARBA" id="ARBA00023125"/>
    </source>
</evidence>
<dbReference type="GO" id="GO:0000160">
    <property type="term" value="P:phosphorelay signal transduction system"/>
    <property type="evidence" value="ECO:0007669"/>
    <property type="project" value="InterPro"/>
</dbReference>